<feature type="region of interest" description="Disordered" evidence="1">
    <location>
        <begin position="328"/>
        <end position="373"/>
    </location>
</feature>
<feature type="transmembrane region" description="Helical" evidence="2">
    <location>
        <begin position="185"/>
        <end position="203"/>
    </location>
</feature>
<evidence type="ECO:0000313" key="6">
    <source>
        <dbReference type="Proteomes" id="UP000772591"/>
    </source>
</evidence>
<keyword evidence="6" id="KW-1185">Reference proteome</keyword>
<organism evidence="4 6">
    <name type="scientific">Pseudomonas gregormendelii</name>
    <dbReference type="NCBI Taxonomy" id="1628277"/>
    <lineage>
        <taxon>Bacteria</taxon>
        <taxon>Pseudomonadati</taxon>
        <taxon>Pseudomonadota</taxon>
        <taxon>Gammaproteobacteria</taxon>
        <taxon>Pseudomonadales</taxon>
        <taxon>Pseudomonadaceae</taxon>
        <taxon>Pseudomonas</taxon>
    </lineage>
</organism>
<sequence>MLKLVTGLPGAGKTSNELWDFLQNKDYASRPKFCTPIKGFIPADHGVTEIEHIDKWQELPEGSVILCDEVQRYCGTDIGREAPQWVQDFAIHRHSGKDLIFITQAPGFLHPFARKLVQPHVNYHRPYNLGRSMRYTWESVQTDPASKTARNLGQSQMVKTDKKVFDLYTSTVLDTHKARPPLKTIAVLGAAILLCLICFYFVIKYVMHYTGSEPETPLEAVATTVSKEAPAVPAPRSFGIPSAENKPVWTEETIKPRMAGNLYTAPVYDQLTAPTDFPRVAACMSSESRGSCNCYTQQGTPIDVPKSACLVFVIHGAFDPWFTSRNQRAQEQQSQSSEQPTAQPVTRAETNLGAGFTVVADNSHTERKTGIAK</sequence>
<evidence type="ECO:0000256" key="2">
    <source>
        <dbReference type="SAM" id="Phobius"/>
    </source>
</evidence>
<feature type="compositionally biased region" description="Basic and acidic residues" evidence="1">
    <location>
        <begin position="363"/>
        <end position="373"/>
    </location>
</feature>
<feature type="domain" description="Zona occludens toxin N-terminal" evidence="3">
    <location>
        <begin position="1"/>
        <end position="172"/>
    </location>
</feature>
<gene>
    <name evidence="4" type="ORF">IMW75_11010</name>
    <name evidence="5" type="ORF">IMW75_11065</name>
</gene>
<evidence type="ECO:0000313" key="4">
    <source>
        <dbReference type="EMBL" id="MBN3965808.1"/>
    </source>
</evidence>
<dbReference type="InterPro" id="IPR008900">
    <property type="entry name" value="Zot_N"/>
</dbReference>
<name>A0ABS3AFZ8_9PSED</name>
<proteinExistence type="predicted"/>
<dbReference type="InterPro" id="IPR027417">
    <property type="entry name" value="P-loop_NTPase"/>
</dbReference>
<dbReference type="EMBL" id="JADEVO010000012">
    <property type="protein sequence ID" value="MBN3965808.1"/>
    <property type="molecule type" value="Genomic_DNA"/>
</dbReference>
<accession>A0ABS3AFZ8</accession>
<dbReference type="Pfam" id="PF05707">
    <property type="entry name" value="Zot"/>
    <property type="match status" value="1"/>
</dbReference>
<feature type="compositionally biased region" description="Low complexity" evidence="1">
    <location>
        <begin position="328"/>
        <end position="344"/>
    </location>
</feature>
<evidence type="ECO:0000256" key="1">
    <source>
        <dbReference type="SAM" id="MobiDB-lite"/>
    </source>
</evidence>
<comment type="caution">
    <text evidence="4">The sequence shown here is derived from an EMBL/GenBank/DDBJ whole genome shotgun (WGS) entry which is preliminary data.</text>
</comment>
<keyword evidence="2" id="KW-1133">Transmembrane helix</keyword>
<dbReference type="Proteomes" id="UP000772591">
    <property type="component" value="Unassembled WGS sequence"/>
</dbReference>
<protein>
    <submittedName>
        <fullName evidence="4">Transposase</fullName>
    </submittedName>
</protein>
<evidence type="ECO:0000259" key="3">
    <source>
        <dbReference type="Pfam" id="PF05707"/>
    </source>
</evidence>
<evidence type="ECO:0000313" key="5">
    <source>
        <dbReference type="EMBL" id="MBN3965819.1"/>
    </source>
</evidence>
<dbReference type="Gene3D" id="3.40.50.300">
    <property type="entry name" value="P-loop containing nucleotide triphosphate hydrolases"/>
    <property type="match status" value="1"/>
</dbReference>
<dbReference type="RefSeq" id="WP_205892626.1">
    <property type="nucleotide sequence ID" value="NZ_JADEVO010000012.1"/>
</dbReference>
<keyword evidence="2" id="KW-0472">Membrane</keyword>
<reference evidence="4 6" key="1">
    <citation type="journal article" date="2021" name="Int. J. Syst. Evol. Microbiol.">
        <title>Pseudomonas piscium sp. nov., Pseudomonas pisciculturae sp. nov., Pseudomonas mucoides sp. nov. and Pseudomonas neuropathica sp. nov. isolated from rainbow trout.</title>
        <authorList>
            <person name="Duman M."/>
            <person name="Mulet M."/>
            <person name="Altun S."/>
            <person name="Saticioglu I.B."/>
            <person name="Gomila M."/>
            <person name="Lalucat J."/>
            <person name="Garcia-Valdes E."/>
        </authorList>
    </citation>
    <scope>NUCLEOTIDE SEQUENCE [LARGE SCALE GENOMIC DNA]</scope>
    <source>
        <strain evidence="4 6">LMG 28632</strain>
    </source>
</reference>
<keyword evidence="2" id="KW-0812">Transmembrane</keyword>
<dbReference type="EMBL" id="JADEVO010000012">
    <property type="protein sequence ID" value="MBN3965819.1"/>
    <property type="molecule type" value="Genomic_DNA"/>
</dbReference>